<name>A0A0R2B767_SECCO</name>
<comment type="caution">
    <text evidence="1">The sequence shown here is derived from an EMBL/GenBank/DDBJ whole genome shotgun (WGS) entry which is preliminary data.</text>
</comment>
<organism evidence="1 2">
    <name type="scientific">Secundilactobacillus collinoides DSM 20515 = JCM 1123</name>
    <dbReference type="NCBI Taxonomy" id="1423733"/>
    <lineage>
        <taxon>Bacteria</taxon>
        <taxon>Bacillati</taxon>
        <taxon>Bacillota</taxon>
        <taxon>Bacilli</taxon>
        <taxon>Lactobacillales</taxon>
        <taxon>Lactobacillaceae</taxon>
        <taxon>Secundilactobacillus</taxon>
    </lineage>
</organism>
<dbReference type="AlphaFoldDB" id="A0A0R2B767"/>
<evidence type="ECO:0000313" key="1">
    <source>
        <dbReference type="EMBL" id="KRM75192.1"/>
    </source>
</evidence>
<dbReference type="EMBL" id="AYYR01000054">
    <property type="protein sequence ID" value="KRM75192.1"/>
    <property type="molecule type" value="Genomic_DNA"/>
</dbReference>
<dbReference type="Proteomes" id="UP000051845">
    <property type="component" value="Unassembled WGS sequence"/>
</dbReference>
<sequence>MTKEGDNLKIIEQFLRGKINDTLCEDTIVANDNFVAIIDGVTSKSDFSYQRKTTGKWASTIVAQVLDESPEETTLPEIISRVNQQFTDFYDDVAFTDDIVSKGLQAVGVIYSKHFNELWMIGDCQAYVNGKVLFTPKKSDEILSQMRSLVLTTNFQTTDAKPADYMTGEDPSRTEILPWILKATNFANEDGTDFGYSIFNGTPIPESLINVVKLDDEPQEIGLASDGYPQIQSTLKDSEATLADVIQNDPLCYQQFPSTKGLHEGNKSFDDRSYIRFSTEE</sequence>
<gene>
    <name evidence="1" type="ORF">FC82_GL002375</name>
</gene>
<protein>
    <submittedName>
        <fullName evidence="1">Uncharacterized protein</fullName>
    </submittedName>
</protein>
<dbReference type="PATRIC" id="fig|1423733.4.peg.2490"/>
<proteinExistence type="predicted"/>
<evidence type="ECO:0000313" key="2">
    <source>
        <dbReference type="Proteomes" id="UP000051845"/>
    </source>
</evidence>
<accession>A0A0R2B767</accession>
<reference evidence="1 2" key="1">
    <citation type="journal article" date="2015" name="Genome Announc.">
        <title>Expanding the biotechnology potential of lactobacilli through comparative genomics of 213 strains and associated genera.</title>
        <authorList>
            <person name="Sun Z."/>
            <person name="Harris H.M."/>
            <person name="McCann A."/>
            <person name="Guo C."/>
            <person name="Argimon S."/>
            <person name="Zhang W."/>
            <person name="Yang X."/>
            <person name="Jeffery I.B."/>
            <person name="Cooney J.C."/>
            <person name="Kagawa T.F."/>
            <person name="Liu W."/>
            <person name="Song Y."/>
            <person name="Salvetti E."/>
            <person name="Wrobel A."/>
            <person name="Rasinkangas P."/>
            <person name="Parkhill J."/>
            <person name="Rea M.C."/>
            <person name="O'Sullivan O."/>
            <person name="Ritari J."/>
            <person name="Douillard F.P."/>
            <person name="Paul Ross R."/>
            <person name="Yang R."/>
            <person name="Briner A.E."/>
            <person name="Felis G.E."/>
            <person name="de Vos W.M."/>
            <person name="Barrangou R."/>
            <person name="Klaenhammer T.R."/>
            <person name="Caufield P.W."/>
            <person name="Cui Y."/>
            <person name="Zhang H."/>
            <person name="O'Toole P.W."/>
        </authorList>
    </citation>
    <scope>NUCLEOTIDE SEQUENCE [LARGE SCALE GENOMIC DNA]</scope>
    <source>
        <strain evidence="1 2">DSM 20515</strain>
    </source>
</reference>
<dbReference type="STRING" id="33960.TY91_15120"/>